<evidence type="ECO:0000256" key="1">
    <source>
        <dbReference type="ARBA" id="ARBA00004141"/>
    </source>
</evidence>
<name>A0A160VCF7_9ZZZZ</name>
<dbReference type="GO" id="GO:0140359">
    <property type="term" value="F:ABC-type transporter activity"/>
    <property type="evidence" value="ECO:0007669"/>
    <property type="project" value="InterPro"/>
</dbReference>
<evidence type="ECO:0000259" key="6">
    <source>
        <dbReference type="PROSITE" id="PS51012"/>
    </source>
</evidence>
<keyword evidence="4 5" id="KW-0472">Membrane</keyword>
<dbReference type="AlphaFoldDB" id="A0A160VCF7"/>
<dbReference type="InterPro" id="IPR052902">
    <property type="entry name" value="ABC-2_transporter"/>
</dbReference>
<sequence length="367" mass="40685">MLERLFQTNPTISLTRASMRIWFRDRQAIFWTFFLPLVLISVFGLLDFGAFRTVDLGIIDRADNDASRKLIGDIRALGTFDISDGLSEEEEREELLDGERDLVLIIEPGFGEAQSPVQRRVTVIYNQGRAQESAAGQTIIQHVLDEITFAEGNISERYSIEPIPVDSRNLKFIDFLMPGVVAMSIMQMGLFSVAFSFVQLKSRGVLRRLQATPILPASFIFAQVFTRLSVSILQTLVLVGLAVGAFDVHLEGNLGIMLLLALLGGGVFVSMGFAVSGWARTEDVAAPVANAIALPMMFLSGVFFPRDAMPEPLRAAADFLPLSYLTDALRNVAVDGASLWSQWENVLGLTVWLAVTFFIAVRLFRWE</sequence>
<dbReference type="PANTHER" id="PTHR43027">
    <property type="entry name" value="DOXORUBICIN RESISTANCE ABC TRANSPORTER PERMEASE PROTEIN DRRC-RELATED"/>
    <property type="match status" value="1"/>
</dbReference>
<feature type="domain" description="ABC transmembrane type-2" evidence="6">
    <location>
        <begin position="137"/>
        <end position="367"/>
    </location>
</feature>
<feature type="transmembrane region" description="Helical" evidence="5">
    <location>
        <begin position="219"/>
        <end position="242"/>
    </location>
</feature>
<feature type="transmembrane region" description="Helical" evidence="5">
    <location>
        <begin position="284"/>
        <end position="304"/>
    </location>
</feature>
<feature type="transmembrane region" description="Helical" evidence="5">
    <location>
        <begin position="28"/>
        <end position="46"/>
    </location>
</feature>
<feature type="transmembrane region" description="Helical" evidence="5">
    <location>
        <begin position="254"/>
        <end position="275"/>
    </location>
</feature>
<feature type="transmembrane region" description="Helical" evidence="5">
    <location>
        <begin position="346"/>
        <end position="364"/>
    </location>
</feature>
<evidence type="ECO:0000256" key="5">
    <source>
        <dbReference type="SAM" id="Phobius"/>
    </source>
</evidence>
<dbReference type="PRINTS" id="PR00164">
    <property type="entry name" value="ABC2TRNSPORT"/>
</dbReference>
<evidence type="ECO:0000256" key="3">
    <source>
        <dbReference type="ARBA" id="ARBA00022989"/>
    </source>
</evidence>
<dbReference type="PANTHER" id="PTHR43027:SF2">
    <property type="entry name" value="TRANSPORT PERMEASE PROTEIN"/>
    <property type="match status" value="1"/>
</dbReference>
<dbReference type="InterPro" id="IPR000412">
    <property type="entry name" value="ABC_2_transport"/>
</dbReference>
<dbReference type="PROSITE" id="PS51012">
    <property type="entry name" value="ABC_TM2"/>
    <property type="match status" value="1"/>
</dbReference>
<evidence type="ECO:0000256" key="2">
    <source>
        <dbReference type="ARBA" id="ARBA00022692"/>
    </source>
</evidence>
<dbReference type="EMBL" id="FAXA01000464">
    <property type="protein sequence ID" value="CUV05791.1"/>
    <property type="molecule type" value="Genomic_DNA"/>
</dbReference>
<proteinExistence type="predicted"/>
<comment type="subcellular location">
    <subcellularLocation>
        <location evidence="1">Membrane</location>
        <topology evidence="1">Multi-pass membrane protein</topology>
    </subcellularLocation>
</comment>
<dbReference type="Pfam" id="PF12698">
    <property type="entry name" value="ABC2_membrane_3"/>
    <property type="match status" value="1"/>
</dbReference>
<dbReference type="InterPro" id="IPR013525">
    <property type="entry name" value="ABC2_TM"/>
</dbReference>
<keyword evidence="2 5" id="KW-0812">Transmembrane</keyword>
<evidence type="ECO:0000256" key="4">
    <source>
        <dbReference type="ARBA" id="ARBA00023136"/>
    </source>
</evidence>
<evidence type="ECO:0000313" key="7">
    <source>
        <dbReference type="EMBL" id="CUV05791.1"/>
    </source>
</evidence>
<accession>A0A160VCF7</accession>
<dbReference type="InterPro" id="IPR047817">
    <property type="entry name" value="ABC2_TM_bact-type"/>
</dbReference>
<keyword evidence="3 5" id="KW-1133">Transmembrane helix</keyword>
<gene>
    <name evidence="7" type="ORF">MGWOODY_Clf3010</name>
</gene>
<feature type="transmembrane region" description="Helical" evidence="5">
    <location>
        <begin position="175"/>
        <end position="198"/>
    </location>
</feature>
<reference evidence="7" key="1">
    <citation type="submission" date="2015-10" db="EMBL/GenBank/DDBJ databases">
        <authorList>
            <person name="Gilbert D.G."/>
        </authorList>
    </citation>
    <scope>NUCLEOTIDE SEQUENCE</scope>
</reference>
<dbReference type="GO" id="GO:0043190">
    <property type="term" value="C:ATP-binding cassette (ABC) transporter complex"/>
    <property type="evidence" value="ECO:0007669"/>
    <property type="project" value="InterPro"/>
</dbReference>
<protein>
    <submittedName>
        <fullName evidence="7">ABC-type multidrug transport system, permease component</fullName>
    </submittedName>
</protein>
<organism evidence="7">
    <name type="scientific">hydrothermal vent metagenome</name>
    <dbReference type="NCBI Taxonomy" id="652676"/>
    <lineage>
        <taxon>unclassified sequences</taxon>
        <taxon>metagenomes</taxon>
        <taxon>ecological metagenomes</taxon>
    </lineage>
</organism>